<accession>A0A6J6VI38</accession>
<organism evidence="2">
    <name type="scientific">freshwater metagenome</name>
    <dbReference type="NCBI Taxonomy" id="449393"/>
    <lineage>
        <taxon>unclassified sequences</taxon>
        <taxon>metagenomes</taxon>
        <taxon>ecological metagenomes</taxon>
    </lineage>
</organism>
<dbReference type="AlphaFoldDB" id="A0A6J6VI38"/>
<name>A0A6J6VI38_9ZZZZ</name>
<evidence type="ECO:0000313" key="2">
    <source>
        <dbReference type="EMBL" id="CAB4771294.1"/>
    </source>
</evidence>
<gene>
    <name evidence="1" type="ORF">UFOPK2254_00459</name>
    <name evidence="2" type="ORF">UFOPK2907_00567</name>
</gene>
<dbReference type="EMBL" id="CAEZWO010000031">
    <property type="protein sequence ID" value="CAB4656399.1"/>
    <property type="molecule type" value="Genomic_DNA"/>
</dbReference>
<proteinExistence type="predicted"/>
<evidence type="ECO:0000313" key="1">
    <source>
        <dbReference type="EMBL" id="CAB4656399.1"/>
    </source>
</evidence>
<protein>
    <submittedName>
        <fullName evidence="2">Unannotated protein</fullName>
    </submittedName>
</protein>
<dbReference type="EMBL" id="CAEZZR010000040">
    <property type="protein sequence ID" value="CAB4771294.1"/>
    <property type="molecule type" value="Genomic_DNA"/>
</dbReference>
<reference evidence="2" key="1">
    <citation type="submission" date="2020-05" db="EMBL/GenBank/DDBJ databases">
        <authorList>
            <person name="Chiriac C."/>
            <person name="Salcher M."/>
            <person name="Ghai R."/>
            <person name="Kavagutti S V."/>
        </authorList>
    </citation>
    <scope>NUCLEOTIDE SEQUENCE</scope>
</reference>
<sequence length="59" mass="6191">MYVGVLPSAIVVLVDGEIVALASDVTVSVKFGINLVTVLSKRFTTYAVPTESRAILIGP</sequence>